<dbReference type="EMBL" id="ML769387">
    <property type="protein sequence ID" value="KAE9409699.1"/>
    <property type="molecule type" value="Genomic_DNA"/>
</dbReference>
<dbReference type="InterPro" id="IPR037624">
    <property type="entry name" value="Nup133-like"/>
</dbReference>
<dbReference type="InterPro" id="IPR015943">
    <property type="entry name" value="WD40/YVTN_repeat-like_dom_sf"/>
</dbReference>
<dbReference type="PANTHER" id="PTHR13405">
    <property type="entry name" value="NUCLEAR PORE COMPLEX PROTEIN NUP133"/>
    <property type="match status" value="1"/>
</dbReference>
<dbReference type="InterPro" id="IPR007187">
    <property type="entry name" value="Nucleoporin_Nup133/Nup155_C"/>
</dbReference>
<feature type="domain" description="Nucleoporin Nup133/Nup155-like N-terminal" evidence="9">
    <location>
        <begin position="26"/>
        <end position="390"/>
    </location>
</feature>
<proteinExistence type="inferred from homology"/>
<dbReference type="GO" id="GO:0016973">
    <property type="term" value="P:poly(A)+ mRNA export from nucleus"/>
    <property type="evidence" value="ECO:0007669"/>
    <property type="project" value="TreeGrafter"/>
</dbReference>
<dbReference type="OrthoDB" id="103454at2759"/>
<keyword evidence="11" id="KW-1185">Reference proteome</keyword>
<evidence type="ECO:0000256" key="6">
    <source>
        <dbReference type="ARBA" id="ARBA00023010"/>
    </source>
</evidence>
<dbReference type="Pfam" id="PF08801">
    <property type="entry name" value="Nucleoporin_N"/>
    <property type="match status" value="1"/>
</dbReference>
<name>A0A6A4IGJ1_9AGAR</name>
<gene>
    <name evidence="10" type="ORF">BT96DRAFT_872353</name>
</gene>
<dbReference type="GO" id="GO:0000972">
    <property type="term" value="P:transcription-dependent tethering of RNA polymerase II gene DNA at nuclear periphery"/>
    <property type="evidence" value="ECO:0007669"/>
    <property type="project" value="TreeGrafter"/>
</dbReference>
<dbReference type="GO" id="GO:0031080">
    <property type="term" value="C:nuclear pore outer ring"/>
    <property type="evidence" value="ECO:0007669"/>
    <property type="project" value="TreeGrafter"/>
</dbReference>
<dbReference type="Proteomes" id="UP000799118">
    <property type="component" value="Unassembled WGS sequence"/>
</dbReference>
<keyword evidence="5" id="KW-0653">Protein transport</keyword>
<evidence type="ECO:0000313" key="11">
    <source>
        <dbReference type="Proteomes" id="UP000799118"/>
    </source>
</evidence>
<sequence length="1146" mass="127612">MDLDDASSVASERSHAKSGIEPIFAKSDQLTVSFYANLPLEVSQILRNADFYRDAYSGEIDTLTGFALVASMKTCFVWQHALAVKGIPTCYIFTCPYDYNQTTPPFHSLVPWGSGREPGLILISTAGEVRFWDSVGIGLAGGDRYSTTDLGLASEDIVTELKRVDTQIYVVSTASGSLYKLILTATGGKYHLTSHPFSKPSSSLSLSRLIPFFSSSSSTTAPIVSEPGNISAIALGAKTIEGGREVWVLINSRVQRWDMRLEGWEEVLQDEDIADVVRAAIRRMFGDAVESDDAKMDLELVDLAVDSLNKIVVLVSYAGLEEVDMMAMDATGIRRIYALVQLSPSGDSFKVDAIKSVPYQSTSSSGAPMHPRLQFLPEGLLVSIQFGDAVALCARESDYQERLELKSATDRTLGIGIMQSDSVVLVLTAATMMKVNIDVDNVLTFDPESGRAHLIKSIMTQAILYGSLPNNPLHFSFPPEVDEESLMQAAEQLSQAILESDPELVRGSRDLSSQLKIRKDRLAWLIQFINENTVLIKMSQRCRQRLTTDAEKLDAAYDLWVIHNELLATGPTHSVLNDAVFAYMDESGGGYHEDFMRAFFKLHVKDLGVLMERIPNVALNAAQQTGRNIGDLLPEANRVLLTVLTAAFRHREQNIITYGIDLPMIDPWTSTSSIIDGLLALFDTTTRIADSPAAANRAARGSESHNQLPELAEVLFACISQRLERLAIDAGAEAPGVERELHELQGRFDMLRPEVLETLRRSGHGQAAFALAEKYQDFSTLAALCHRETIYPPEENPNFDRIKGYIERFKEQFTTELYRWYIQHGEVRTMFSQDEAYSVYMDSFFDKNPTPSISWIHDLGKKRHEEAARALLIESQQAVSLEVKHLALSIGKLANLSHLRQADGPADSGLHDAFHDALDVVGVHEALLEEFNAVVANIRGRRSLDAQVDTIIKEKASLMLEKRELTHIFKNLVKDLLQGKALSIEDTVDVLTLKDNLDTIGDYATALHLLARCNLPEARKHSAFRTVWRRIYLHDDWKAIQKTSGVGDAELGQRFRETALYITLLDVLSQDEQDEPDGFDTDPDVALIVPTIEEIASRWPGIPQDQVERIQEDYNIECDKLGEFEFDESYPRVRELAELELSQGRG</sequence>
<dbReference type="PANTHER" id="PTHR13405:SF11">
    <property type="entry name" value="NUCLEAR PORE COMPLEX PROTEIN NUP133"/>
    <property type="match status" value="1"/>
</dbReference>
<protein>
    <recommendedName>
        <fullName evidence="12">Nucleoporin Nup133/Nup155-like C-terminal domain-containing protein</fullName>
    </recommendedName>
</protein>
<evidence type="ECO:0000256" key="7">
    <source>
        <dbReference type="ARBA" id="ARBA00023242"/>
    </source>
</evidence>
<dbReference type="AlphaFoldDB" id="A0A6A4IGJ1"/>
<dbReference type="SUPFAM" id="SSF117289">
    <property type="entry name" value="Nucleoporin domain"/>
    <property type="match status" value="1"/>
</dbReference>
<keyword evidence="6" id="KW-0811">Translocation</keyword>
<feature type="domain" description="Nucleoporin Nup133/Nup155-like C-terminal" evidence="8">
    <location>
        <begin position="749"/>
        <end position="1124"/>
    </location>
</feature>
<evidence type="ECO:0000256" key="3">
    <source>
        <dbReference type="ARBA" id="ARBA00022448"/>
    </source>
</evidence>
<evidence type="ECO:0000256" key="5">
    <source>
        <dbReference type="ARBA" id="ARBA00022927"/>
    </source>
</evidence>
<reference evidence="10" key="1">
    <citation type="journal article" date="2019" name="Environ. Microbiol.">
        <title>Fungal ecological strategies reflected in gene transcription - a case study of two litter decomposers.</title>
        <authorList>
            <person name="Barbi F."/>
            <person name="Kohler A."/>
            <person name="Barry K."/>
            <person name="Baskaran P."/>
            <person name="Daum C."/>
            <person name="Fauchery L."/>
            <person name="Ihrmark K."/>
            <person name="Kuo A."/>
            <person name="LaButti K."/>
            <person name="Lipzen A."/>
            <person name="Morin E."/>
            <person name="Grigoriev I.V."/>
            <person name="Henrissat B."/>
            <person name="Lindahl B."/>
            <person name="Martin F."/>
        </authorList>
    </citation>
    <scope>NUCLEOTIDE SEQUENCE</scope>
    <source>
        <strain evidence="10">JB14</strain>
    </source>
</reference>
<keyword evidence="3" id="KW-0813">Transport</keyword>
<dbReference type="GO" id="GO:0006606">
    <property type="term" value="P:protein import into nucleus"/>
    <property type="evidence" value="ECO:0007669"/>
    <property type="project" value="TreeGrafter"/>
</dbReference>
<comment type="subcellular location">
    <subcellularLocation>
        <location evidence="1">Nucleus envelope</location>
    </subcellularLocation>
</comment>
<dbReference type="GO" id="GO:0017056">
    <property type="term" value="F:structural constituent of nuclear pore"/>
    <property type="evidence" value="ECO:0007669"/>
    <property type="project" value="InterPro"/>
</dbReference>
<evidence type="ECO:0000259" key="8">
    <source>
        <dbReference type="Pfam" id="PF03177"/>
    </source>
</evidence>
<keyword evidence="4" id="KW-0509">mRNA transport</keyword>
<dbReference type="Pfam" id="PF03177">
    <property type="entry name" value="Nucleoporin_C"/>
    <property type="match status" value="1"/>
</dbReference>
<dbReference type="Gene3D" id="1.20.58.1380">
    <property type="match status" value="1"/>
</dbReference>
<evidence type="ECO:0000256" key="4">
    <source>
        <dbReference type="ARBA" id="ARBA00022816"/>
    </source>
</evidence>
<accession>A0A6A4IGJ1</accession>
<dbReference type="Gene3D" id="2.130.10.10">
    <property type="entry name" value="YVTN repeat-like/Quinoprotein amine dehydrogenase"/>
    <property type="match status" value="1"/>
</dbReference>
<evidence type="ECO:0000259" key="9">
    <source>
        <dbReference type="Pfam" id="PF08801"/>
    </source>
</evidence>
<comment type="similarity">
    <text evidence="2">Belongs to the nucleoporin Nup133 family.</text>
</comment>
<organism evidence="10 11">
    <name type="scientific">Gymnopus androsaceus JB14</name>
    <dbReference type="NCBI Taxonomy" id="1447944"/>
    <lineage>
        <taxon>Eukaryota</taxon>
        <taxon>Fungi</taxon>
        <taxon>Dikarya</taxon>
        <taxon>Basidiomycota</taxon>
        <taxon>Agaricomycotina</taxon>
        <taxon>Agaricomycetes</taxon>
        <taxon>Agaricomycetidae</taxon>
        <taxon>Agaricales</taxon>
        <taxon>Marasmiineae</taxon>
        <taxon>Omphalotaceae</taxon>
        <taxon>Gymnopus</taxon>
    </lineage>
</organism>
<evidence type="ECO:0000256" key="2">
    <source>
        <dbReference type="ARBA" id="ARBA00005569"/>
    </source>
</evidence>
<keyword evidence="7" id="KW-0539">Nucleus</keyword>
<dbReference type="InterPro" id="IPR014908">
    <property type="entry name" value="Nucleoporin_Nup133/Nup155_N"/>
</dbReference>
<evidence type="ECO:0000313" key="10">
    <source>
        <dbReference type="EMBL" id="KAE9409699.1"/>
    </source>
</evidence>
<evidence type="ECO:0000256" key="1">
    <source>
        <dbReference type="ARBA" id="ARBA00004259"/>
    </source>
</evidence>
<evidence type="ECO:0008006" key="12">
    <source>
        <dbReference type="Google" id="ProtNLM"/>
    </source>
</evidence>